<feature type="compositionally biased region" description="Basic and acidic residues" evidence="1">
    <location>
        <begin position="168"/>
        <end position="181"/>
    </location>
</feature>
<feature type="compositionally biased region" description="Basic and acidic residues" evidence="1">
    <location>
        <begin position="266"/>
        <end position="275"/>
    </location>
</feature>
<feature type="compositionally biased region" description="Basic and acidic residues" evidence="1">
    <location>
        <begin position="1"/>
        <end position="10"/>
    </location>
</feature>
<proteinExistence type="predicted"/>
<gene>
    <name evidence="2" type="ORF">AUP42_09365</name>
</gene>
<evidence type="ECO:0000313" key="2">
    <source>
        <dbReference type="EMBL" id="KZB69093.1"/>
    </source>
</evidence>
<evidence type="ECO:0000313" key="3">
    <source>
        <dbReference type="Proteomes" id="UP000076335"/>
    </source>
</evidence>
<dbReference type="EMBL" id="LPVY01000002">
    <property type="protein sequence ID" value="KZB69093.1"/>
    <property type="molecule type" value="Genomic_DNA"/>
</dbReference>
<dbReference type="AlphaFoldDB" id="A0A154LAP6"/>
<dbReference type="RefSeq" id="WP_062948119.1">
    <property type="nucleotide sequence ID" value="NZ_LPVY01000002.1"/>
</dbReference>
<feature type="compositionally biased region" description="Acidic residues" evidence="1">
    <location>
        <begin position="11"/>
        <end position="24"/>
    </location>
</feature>
<feature type="region of interest" description="Disordered" evidence="1">
    <location>
        <begin position="1"/>
        <end position="24"/>
    </location>
</feature>
<feature type="compositionally biased region" description="Low complexity" evidence="1">
    <location>
        <begin position="254"/>
        <end position="264"/>
    </location>
</feature>
<dbReference type="OrthoDB" id="7366939at2"/>
<dbReference type="Proteomes" id="UP000076335">
    <property type="component" value="Unassembled WGS sequence"/>
</dbReference>
<feature type="compositionally biased region" description="Basic and acidic residues" evidence="1">
    <location>
        <begin position="202"/>
        <end position="218"/>
    </location>
</feature>
<feature type="region of interest" description="Disordered" evidence="1">
    <location>
        <begin position="162"/>
        <end position="275"/>
    </location>
</feature>
<evidence type="ECO:0000256" key="1">
    <source>
        <dbReference type="SAM" id="MobiDB-lite"/>
    </source>
</evidence>
<name>A0A154LAP6_9PROT</name>
<accession>A0A154LAP6</accession>
<protein>
    <submittedName>
        <fullName evidence="2">Uncharacterized protein</fullName>
    </submittedName>
</protein>
<organism evidence="2 3">
    <name type="scientific">Thalassospira lucentensis</name>
    <dbReference type="NCBI Taxonomy" id="168935"/>
    <lineage>
        <taxon>Bacteria</taxon>
        <taxon>Pseudomonadati</taxon>
        <taxon>Pseudomonadota</taxon>
        <taxon>Alphaproteobacteria</taxon>
        <taxon>Rhodospirillales</taxon>
        <taxon>Thalassospiraceae</taxon>
        <taxon>Thalassospira</taxon>
    </lineage>
</organism>
<reference evidence="2 3" key="1">
    <citation type="submission" date="2015-12" db="EMBL/GenBank/DDBJ databases">
        <title>Genome sequence of Thalassospira lucentensis MCCC 1A02072.</title>
        <authorList>
            <person name="Lu L."/>
            <person name="Lai Q."/>
            <person name="Shao Z."/>
            <person name="Qian P."/>
        </authorList>
    </citation>
    <scope>NUCLEOTIDE SEQUENCE [LARGE SCALE GENOMIC DNA]</scope>
    <source>
        <strain evidence="2 3">MCCC 1A02072</strain>
    </source>
</reference>
<sequence>MSDTGAKKDQDPDDLPNDNLEDELDDHLDHLAQQFMDLWREQVAATADGADAASAIGRLYASLGADTSRIGEGFEAWGKLIGQLATGQKPGAFPGTVPSGFPGMAAGLMPETIPEMMKGTPMDPAVNPMAAMFNQMSKMAIPGFPPGGPFPPNMATMAGMTGVTSADETSHPDAAAKDADTAKAAAGRIDKTGQSKKTGQGKNERAKPTADKPAEKGKQSSRGAKAAGDASGGRDDELAQLARRIADLQETISALEAGTAGAGEEAPERDGKPSS</sequence>
<comment type="caution">
    <text evidence="2">The sequence shown here is derived from an EMBL/GenBank/DDBJ whole genome shotgun (WGS) entry which is preliminary data.</text>
</comment>